<proteinExistence type="predicted"/>
<comment type="caution">
    <text evidence="1">The sequence shown here is derived from an EMBL/GenBank/DDBJ whole genome shotgun (WGS) entry which is preliminary data.</text>
</comment>
<evidence type="ECO:0000313" key="2">
    <source>
        <dbReference type="Proteomes" id="UP000030321"/>
    </source>
</evidence>
<protein>
    <submittedName>
        <fullName evidence="1">Uncharacterized protein</fullName>
    </submittedName>
</protein>
<accession>A0A0A1VU11</accession>
<name>A0A0A1VU11_MICAE</name>
<organism evidence="1 2">
    <name type="scientific">Microcystis aeruginosa NIES-44</name>
    <dbReference type="NCBI Taxonomy" id="449439"/>
    <lineage>
        <taxon>Bacteria</taxon>
        <taxon>Bacillati</taxon>
        <taxon>Cyanobacteriota</taxon>
        <taxon>Cyanophyceae</taxon>
        <taxon>Oscillatoriophycideae</taxon>
        <taxon>Chroococcales</taxon>
        <taxon>Microcystaceae</taxon>
        <taxon>Microcystis</taxon>
    </lineage>
</organism>
<gene>
    <name evidence="1" type="ORF">N44_01912</name>
</gene>
<sequence length="57" mass="6228">MYLLQLLGTNAKKIRLSITPFTSVNNCNKNENLPGIPSGSKNRHPCGSVIFVGELNQ</sequence>
<dbReference type="EMBL" id="BBPA01000035">
    <property type="protein sequence ID" value="GAL93225.1"/>
    <property type="molecule type" value="Genomic_DNA"/>
</dbReference>
<dbReference type="AlphaFoldDB" id="A0A0A1VU11"/>
<reference evidence="2" key="1">
    <citation type="journal article" date="2015" name="Genome">
        <title>Whole Genome Sequence of the Non-Microcystin-Producing Microcystis aeruginosa Strain NIES-44.</title>
        <authorList>
            <person name="Okano K."/>
            <person name="Miyata N."/>
            <person name="Ozaki Y."/>
        </authorList>
    </citation>
    <scope>NUCLEOTIDE SEQUENCE [LARGE SCALE GENOMIC DNA]</scope>
    <source>
        <strain evidence="2">NIES-44</strain>
    </source>
</reference>
<evidence type="ECO:0000313" key="1">
    <source>
        <dbReference type="EMBL" id="GAL93225.1"/>
    </source>
</evidence>
<dbReference type="Proteomes" id="UP000030321">
    <property type="component" value="Unassembled WGS sequence"/>
</dbReference>